<name>A0ABV2SSN6_9FLAO</name>
<keyword evidence="1" id="KW-0732">Signal</keyword>
<dbReference type="Proteomes" id="UP001549799">
    <property type="component" value="Unassembled WGS sequence"/>
</dbReference>
<keyword evidence="3" id="KW-1185">Reference proteome</keyword>
<feature type="chain" id="PRO_5045767982" evidence="1">
    <location>
        <begin position="22"/>
        <end position="115"/>
    </location>
</feature>
<protein>
    <submittedName>
        <fullName evidence="2">Uncharacterized protein</fullName>
    </submittedName>
</protein>
<accession>A0ABV2SSN6</accession>
<organism evidence="2 3">
    <name type="scientific">Sediminicola arcticus</name>
    <dbReference type="NCBI Taxonomy" id="1574308"/>
    <lineage>
        <taxon>Bacteria</taxon>
        <taxon>Pseudomonadati</taxon>
        <taxon>Bacteroidota</taxon>
        <taxon>Flavobacteriia</taxon>
        <taxon>Flavobacteriales</taxon>
        <taxon>Flavobacteriaceae</taxon>
        <taxon>Sediminicola</taxon>
    </lineage>
</organism>
<sequence length="115" mass="12901">MRKISLILIAAMLFSIGNVFANDPSLVSNTNVDPEKKLTLQIGELMKENSFANEGYDLLAQVRFTLNKESEIVVLSVATQDELLESFVKSRLNYEKVSVNGFEEGQIYVVQVRIS</sequence>
<dbReference type="RefSeq" id="WP_354614529.1">
    <property type="nucleotide sequence ID" value="NZ_JBEXAE010000002.1"/>
</dbReference>
<feature type="signal peptide" evidence="1">
    <location>
        <begin position="1"/>
        <end position="21"/>
    </location>
</feature>
<comment type="caution">
    <text evidence="2">The sequence shown here is derived from an EMBL/GenBank/DDBJ whole genome shotgun (WGS) entry which is preliminary data.</text>
</comment>
<evidence type="ECO:0000256" key="1">
    <source>
        <dbReference type="SAM" id="SignalP"/>
    </source>
</evidence>
<gene>
    <name evidence="2" type="ORF">ABXZ36_05730</name>
</gene>
<proteinExistence type="predicted"/>
<evidence type="ECO:0000313" key="3">
    <source>
        <dbReference type="Proteomes" id="UP001549799"/>
    </source>
</evidence>
<dbReference type="EMBL" id="JBEXAE010000002">
    <property type="protein sequence ID" value="MET6990142.1"/>
    <property type="molecule type" value="Genomic_DNA"/>
</dbReference>
<evidence type="ECO:0000313" key="2">
    <source>
        <dbReference type="EMBL" id="MET6990142.1"/>
    </source>
</evidence>
<reference evidence="2 3" key="1">
    <citation type="submission" date="2024-07" db="EMBL/GenBank/DDBJ databases">
        <title>The genome sequence of type strain Sediminicola arcticus GDMCC 1.2805.</title>
        <authorList>
            <person name="Liu Y."/>
        </authorList>
    </citation>
    <scope>NUCLEOTIDE SEQUENCE [LARGE SCALE GENOMIC DNA]</scope>
    <source>
        <strain evidence="2 3">GDMCC 1.2805</strain>
    </source>
</reference>